<dbReference type="InterPro" id="IPR004883">
    <property type="entry name" value="LOB"/>
</dbReference>
<dbReference type="EMBL" id="BQKI01000004">
    <property type="protein sequence ID" value="GJM94110.1"/>
    <property type="molecule type" value="Genomic_DNA"/>
</dbReference>
<gene>
    <name evidence="4" type="primary">ga10726</name>
    <name evidence="4" type="ORF">PR202_ga10726</name>
</gene>
<dbReference type="Pfam" id="PF03195">
    <property type="entry name" value="LOB"/>
    <property type="match status" value="2"/>
</dbReference>
<dbReference type="Gene3D" id="1.10.150.20">
    <property type="entry name" value="5' to 3' exonuclease, C-terminal subdomain"/>
    <property type="match status" value="1"/>
</dbReference>
<feature type="domain" description="LOB" evidence="3">
    <location>
        <begin position="292"/>
        <end position="395"/>
    </location>
</feature>
<dbReference type="SUPFAM" id="SSF47794">
    <property type="entry name" value="Rad51 N-terminal domain-like"/>
    <property type="match status" value="1"/>
</dbReference>
<evidence type="ECO:0000313" key="4">
    <source>
        <dbReference type="EMBL" id="GJM94110.1"/>
    </source>
</evidence>
<evidence type="ECO:0000256" key="1">
    <source>
        <dbReference type="ARBA" id="ARBA00005474"/>
    </source>
</evidence>
<keyword evidence="5" id="KW-1185">Reference proteome</keyword>
<feature type="region of interest" description="Disordered" evidence="2">
    <location>
        <begin position="1"/>
        <end position="31"/>
    </location>
</feature>
<name>A0AAV5C7H9_ELECO</name>
<feature type="domain" description="LOB" evidence="3">
    <location>
        <begin position="159"/>
        <end position="261"/>
    </location>
</feature>
<protein>
    <recommendedName>
        <fullName evidence="3">LOB domain-containing protein</fullName>
    </recommendedName>
</protein>
<evidence type="ECO:0000259" key="3">
    <source>
        <dbReference type="PROSITE" id="PS50891"/>
    </source>
</evidence>
<dbReference type="InterPro" id="IPR010995">
    <property type="entry name" value="DNA_repair_Rad51/TF_NusA_a-hlx"/>
</dbReference>
<feature type="compositionally biased region" description="Basic and acidic residues" evidence="2">
    <location>
        <begin position="16"/>
        <end position="31"/>
    </location>
</feature>
<comment type="similarity">
    <text evidence="1">Belongs to the LOB domain-containing protein family.</text>
</comment>
<dbReference type="PROSITE" id="PS50891">
    <property type="entry name" value="LOB"/>
    <property type="match status" value="2"/>
</dbReference>
<reference evidence="4" key="2">
    <citation type="submission" date="2021-12" db="EMBL/GenBank/DDBJ databases">
        <title>Resequencing data analysis of finger millet.</title>
        <authorList>
            <person name="Hatakeyama M."/>
            <person name="Aluri S."/>
            <person name="Balachadran M.T."/>
            <person name="Sivarajan S.R."/>
            <person name="Poveda L."/>
            <person name="Shimizu-Inatsugi R."/>
            <person name="Schlapbach R."/>
            <person name="Sreeman S.M."/>
            <person name="Shimizu K.K."/>
        </authorList>
    </citation>
    <scope>NUCLEOTIDE SEQUENCE</scope>
</reference>
<proteinExistence type="inferred from homology"/>
<organism evidence="4 5">
    <name type="scientific">Eleusine coracana subsp. coracana</name>
    <dbReference type="NCBI Taxonomy" id="191504"/>
    <lineage>
        <taxon>Eukaryota</taxon>
        <taxon>Viridiplantae</taxon>
        <taxon>Streptophyta</taxon>
        <taxon>Embryophyta</taxon>
        <taxon>Tracheophyta</taxon>
        <taxon>Spermatophyta</taxon>
        <taxon>Magnoliopsida</taxon>
        <taxon>Liliopsida</taxon>
        <taxon>Poales</taxon>
        <taxon>Poaceae</taxon>
        <taxon>PACMAD clade</taxon>
        <taxon>Chloridoideae</taxon>
        <taxon>Cynodonteae</taxon>
        <taxon>Eleusininae</taxon>
        <taxon>Eleusine</taxon>
    </lineage>
</organism>
<evidence type="ECO:0000256" key="2">
    <source>
        <dbReference type="SAM" id="MobiDB-lite"/>
    </source>
</evidence>
<dbReference type="Proteomes" id="UP001054889">
    <property type="component" value="Unassembled WGS sequence"/>
</dbReference>
<dbReference type="GO" id="GO:0000166">
    <property type="term" value="F:nucleotide binding"/>
    <property type="evidence" value="ECO:0007669"/>
    <property type="project" value="InterPro"/>
</dbReference>
<feature type="region of interest" description="Disordered" evidence="2">
    <location>
        <begin position="384"/>
        <end position="405"/>
    </location>
</feature>
<feature type="compositionally biased region" description="Gly residues" evidence="2">
    <location>
        <begin position="1"/>
        <end position="13"/>
    </location>
</feature>
<reference evidence="4" key="1">
    <citation type="journal article" date="2018" name="DNA Res.">
        <title>Multiple hybrid de novo genome assembly of finger millet, an orphan allotetraploid crop.</title>
        <authorList>
            <person name="Hatakeyama M."/>
            <person name="Aluri S."/>
            <person name="Balachadran M.T."/>
            <person name="Sivarajan S.R."/>
            <person name="Patrignani A."/>
            <person name="Gruter S."/>
            <person name="Poveda L."/>
            <person name="Shimizu-Inatsugi R."/>
            <person name="Baeten J."/>
            <person name="Francoijs K.J."/>
            <person name="Nataraja K.N."/>
            <person name="Reddy Y.A.N."/>
            <person name="Phadnis S."/>
            <person name="Ravikumar R.L."/>
            <person name="Schlapbach R."/>
            <person name="Sreeman S.M."/>
            <person name="Shimizu K.K."/>
        </authorList>
    </citation>
    <scope>NUCLEOTIDE SEQUENCE</scope>
</reference>
<accession>A0AAV5C7H9</accession>
<sequence>MATAGNHGGGGGNLPLRDEEKYKEKQMDKKSSFDSIENWIDENDVKELQDAGIYTCRALLKKTKKRPTDIKGLSEAKVDRICVAAHKILDPSSAHQAEGAMVSISSSSSQAETTMDSKDWRFPILVAMEALVTTPAYESEWWGRLGKAMVCWSSSPTRGRCAVCKHEQRGCPVDCPLARFFPVCEDQLFKNAHHVFGSKGLMRDATKDLSQEKKTDLMMTIMYQANARRIDPVLGIMGIIRAIKADTHAASADRKSVQLATRIPEADDTDAGAGAAGAAGADTVKEAPARRPRCGACKAMNCKCSDDCKYAPYFPPTTKEDFAALRREFSEPCISSMVFDSAVLPEQRQHVIASLLYEEKARRDDPIYGCFSSIADCLVKLKEAQQSTNKEEDGVDDVSSGGADT</sequence>
<comment type="caution">
    <text evidence="4">The sequence shown here is derived from an EMBL/GenBank/DDBJ whole genome shotgun (WGS) entry which is preliminary data.</text>
</comment>
<dbReference type="PANTHER" id="PTHR31301:SF21">
    <property type="entry name" value="LOB DOMAIN-CONTAINING PROTEIN 27-RELATED"/>
    <property type="match status" value="1"/>
</dbReference>
<dbReference type="AlphaFoldDB" id="A0AAV5C7H9"/>
<dbReference type="PANTHER" id="PTHR31301">
    <property type="entry name" value="LOB DOMAIN-CONTAINING PROTEIN 4-RELATED"/>
    <property type="match status" value="1"/>
</dbReference>
<evidence type="ECO:0000313" key="5">
    <source>
        <dbReference type="Proteomes" id="UP001054889"/>
    </source>
</evidence>